<dbReference type="InterPro" id="IPR013520">
    <property type="entry name" value="Ribonucl_H"/>
</dbReference>
<dbReference type="EMBL" id="CACRSP010000003">
    <property type="protein sequence ID" value="VYS86716.1"/>
    <property type="molecule type" value="Genomic_DNA"/>
</dbReference>
<dbReference type="EMBL" id="WDPD01000002">
    <property type="protein sequence ID" value="KAB7462049.1"/>
    <property type="molecule type" value="Genomic_DNA"/>
</dbReference>
<dbReference type="GO" id="GO:0003887">
    <property type="term" value="F:DNA-directed DNA polymerase activity"/>
    <property type="evidence" value="ECO:0007669"/>
    <property type="project" value="UniProtKB-EC"/>
</dbReference>
<dbReference type="Pfam" id="PF00929">
    <property type="entry name" value="RNase_T"/>
    <property type="match status" value="1"/>
</dbReference>
<keyword evidence="4" id="KW-0808">Transferase</keyword>
<dbReference type="InterPro" id="IPR012337">
    <property type="entry name" value="RNaseH-like_sf"/>
</dbReference>
<name>A0A6N2S0X5_9BIFI</name>
<evidence type="ECO:0000313" key="3">
    <source>
        <dbReference type="EMBL" id="KAB7462049.1"/>
    </source>
</evidence>
<dbReference type="PANTHER" id="PTHR30231">
    <property type="entry name" value="DNA POLYMERASE III SUBUNIT EPSILON"/>
    <property type="match status" value="1"/>
</dbReference>
<evidence type="ECO:0000256" key="1">
    <source>
        <dbReference type="ARBA" id="ARBA00022839"/>
    </source>
</evidence>
<dbReference type="SMART" id="SM00479">
    <property type="entry name" value="EXOIII"/>
    <property type="match status" value="1"/>
</dbReference>
<evidence type="ECO:0000313" key="5">
    <source>
        <dbReference type="Proteomes" id="UP000429211"/>
    </source>
</evidence>
<evidence type="ECO:0000259" key="2">
    <source>
        <dbReference type="SMART" id="SM00479"/>
    </source>
</evidence>
<dbReference type="GO" id="GO:0005829">
    <property type="term" value="C:cytosol"/>
    <property type="evidence" value="ECO:0007669"/>
    <property type="project" value="TreeGrafter"/>
</dbReference>
<dbReference type="FunFam" id="3.30.420.10:FF:000045">
    <property type="entry name" value="3'-5' exonuclease DinG"/>
    <property type="match status" value="1"/>
</dbReference>
<keyword evidence="4" id="KW-0548">Nucleotidyltransferase</keyword>
<keyword evidence="1 3" id="KW-0540">Nuclease</keyword>
<dbReference type="AlphaFoldDB" id="A0A6N2S0X5"/>
<accession>A0A6N2S0X5</accession>
<dbReference type="PANTHER" id="PTHR30231:SF37">
    <property type="entry name" value="EXODEOXYRIBONUCLEASE 10"/>
    <property type="match status" value="1"/>
</dbReference>
<dbReference type="Gene3D" id="3.30.420.10">
    <property type="entry name" value="Ribonuclease H-like superfamily/Ribonuclease H"/>
    <property type="match status" value="1"/>
</dbReference>
<dbReference type="EC" id="2.7.7.7" evidence="4"/>
<gene>
    <name evidence="4" type="primary">polC_1</name>
    <name evidence="4" type="ORF">BDLFYP24_01264</name>
    <name evidence="3" type="ORF">GBB04_03500</name>
</gene>
<dbReference type="CDD" id="cd06127">
    <property type="entry name" value="DEDDh"/>
    <property type="match status" value="1"/>
</dbReference>
<feature type="domain" description="Exonuclease" evidence="2">
    <location>
        <begin position="24"/>
        <end position="202"/>
    </location>
</feature>
<dbReference type="GO" id="GO:0003676">
    <property type="term" value="F:nucleic acid binding"/>
    <property type="evidence" value="ECO:0007669"/>
    <property type="project" value="InterPro"/>
</dbReference>
<sequence length="212" mass="24636">MYWDRYINRNNPRRIEPLDKPLDTYVMLDTETTGLHPEEGATIIEIGALLVTPGNENARPRFEQLVDPQRPLPEFISRLTGISDGMLRNKPTADAAMLRFHQWLDDVWPAGRPLTVIAHNAEFDIGFLDAAERAYNPDANEFDCRWLCTKEMSWELNPQKRHHRVSDLIADYHIGDVEEHRALSDAIQEQMIYRALCREASMRGRWGRERVP</sequence>
<organism evidence="4">
    <name type="scientific">Bifidobacterium dentium</name>
    <dbReference type="NCBI Taxonomy" id="1689"/>
    <lineage>
        <taxon>Bacteria</taxon>
        <taxon>Bacillati</taxon>
        <taxon>Actinomycetota</taxon>
        <taxon>Actinomycetes</taxon>
        <taxon>Bifidobacteriales</taxon>
        <taxon>Bifidobacteriaceae</taxon>
        <taxon>Bifidobacterium</taxon>
    </lineage>
</organism>
<keyword evidence="1 3" id="KW-0269">Exonuclease</keyword>
<dbReference type="Proteomes" id="UP000429211">
    <property type="component" value="Unassembled WGS sequence"/>
</dbReference>
<reference evidence="3 5" key="1">
    <citation type="journal article" date="2019" name="Nat. Med.">
        <title>A library of human gut bacterial isolates paired with longitudinal multiomics data enables mechanistic microbiome research.</title>
        <authorList>
            <person name="Poyet M."/>
            <person name="Groussin M."/>
            <person name="Gibbons S.M."/>
            <person name="Avila-Pacheco J."/>
            <person name="Jiang X."/>
            <person name="Kearney S.M."/>
            <person name="Perrotta A.R."/>
            <person name="Berdy B."/>
            <person name="Zhao S."/>
            <person name="Lieberman T.D."/>
            <person name="Swanson P.K."/>
            <person name="Smith M."/>
            <person name="Roesemann S."/>
            <person name="Alexander J.E."/>
            <person name="Rich S.A."/>
            <person name="Livny J."/>
            <person name="Vlamakis H."/>
            <person name="Clish C."/>
            <person name="Bullock K."/>
            <person name="Deik A."/>
            <person name="Scott J."/>
            <person name="Pierce K.A."/>
            <person name="Xavier R.J."/>
            <person name="Alm E.J."/>
        </authorList>
    </citation>
    <scope>NUCLEOTIDE SEQUENCE [LARGE SCALE GENOMIC DNA]</scope>
    <source>
        <strain evidence="3 5">BIOML-A2</strain>
    </source>
</reference>
<dbReference type="SUPFAM" id="SSF53098">
    <property type="entry name" value="Ribonuclease H-like"/>
    <property type="match status" value="1"/>
</dbReference>
<reference evidence="4" key="2">
    <citation type="submission" date="2019-11" db="EMBL/GenBank/DDBJ databases">
        <authorList>
            <person name="Feng L."/>
        </authorList>
    </citation>
    <scope>NUCLEOTIDE SEQUENCE</scope>
    <source>
        <strain evidence="4">BdentiumLFYP24</strain>
    </source>
</reference>
<dbReference type="InterPro" id="IPR036397">
    <property type="entry name" value="RNaseH_sf"/>
</dbReference>
<keyword evidence="1 3" id="KW-0378">Hydrolase</keyword>
<protein>
    <submittedName>
        <fullName evidence="3">3'-5' exonuclease</fullName>
    </submittedName>
    <submittedName>
        <fullName evidence="4">DNA polymerase III PolC-type</fullName>
        <ecNumber evidence="4">2.7.7.7</ecNumber>
    </submittedName>
</protein>
<dbReference type="GO" id="GO:0008408">
    <property type="term" value="F:3'-5' exonuclease activity"/>
    <property type="evidence" value="ECO:0007669"/>
    <property type="project" value="TreeGrafter"/>
</dbReference>
<dbReference type="GO" id="GO:0045004">
    <property type="term" value="P:DNA replication proofreading"/>
    <property type="evidence" value="ECO:0007669"/>
    <property type="project" value="TreeGrafter"/>
</dbReference>
<evidence type="ECO:0000313" key="4">
    <source>
        <dbReference type="EMBL" id="VYS86716.1"/>
    </source>
</evidence>
<proteinExistence type="predicted"/>
<dbReference type="RefSeq" id="WP_034519711.1">
    <property type="nucleotide sequence ID" value="NZ_CACRSP010000003.1"/>
</dbReference>